<evidence type="ECO:0000313" key="3">
    <source>
        <dbReference type="EMBL" id="MFD3224900.1"/>
    </source>
</evidence>
<comment type="subcellular location">
    <subcellularLocation>
        <location evidence="1">Cell inner membrane</location>
        <topology evidence="1">Single-pass membrane protein</topology>
    </subcellularLocation>
</comment>
<dbReference type="InterPro" id="IPR053730">
    <property type="entry name" value="MEP_Accessory_AcrZ"/>
</dbReference>
<dbReference type="EMBL" id="CP002505">
    <property type="protein sequence ID" value="ADW74709.1"/>
    <property type="molecule type" value="Genomic_DNA"/>
</dbReference>
<dbReference type="HAMAP" id="MF_01484">
    <property type="entry name" value="AcrZ"/>
    <property type="match status" value="1"/>
</dbReference>
<dbReference type="AlphaFoldDB" id="A0A0H3FIG8"/>
<dbReference type="GO" id="GO:0046677">
    <property type="term" value="P:response to antibiotic"/>
    <property type="evidence" value="ECO:0007669"/>
    <property type="project" value="UniProtKB-KW"/>
</dbReference>
<dbReference type="Gene3D" id="6.10.250.2480">
    <property type="match status" value="1"/>
</dbReference>
<dbReference type="GeneID" id="95416309"/>
<dbReference type="eggNOG" id="ENOG5033AHW">
    <property type="taxonomic scope" value="Bacteria"/>
</dbReference>
<dbReference type="Proteomes" id="UP001598201">
    <property type="component" value="Unassembled WGS sequence"/>
</dbReference>
<dbReference type="KEGG" id="rah:Rahaq_3115"/>
<reference evidence="3 5" key="3">
    <citation type="submission" date="2024-09" db="EMBL/GenBank/DDBJ databases">
        <title>Genomes of Rahnella.</title>
        <authorList>
            <person name="Mnguni F.C."/>
            <person name="Shin G.Y."/>
            <person name="Coutinho T."/>
        </authorList>
    </citation>
    <scope>NUCLEOTIDE SEQUENCE [LARGE SCALE GENOMIC DNA]</scope>
    <source>
        <strain evidence="3 5">20WA0057</strain>
    </source>
</reference>
<dbReference type="GO" id="GO:0042910">
    <property type="term" value="F:xenobiotic transmembrane transporter activity"/>
    <property type="evidence" value="ECO:0007669"/>
    <property type="project" value="UniProtKB-UniRule"/>
</dbReference>
<keyword evidence="1" id="KW-0813">Transport</keyword>
<dbReference type="HOGENOM" id="CLU_196028_0_1_6"/>
<dbReference type="RefSeq" id="WP_013576405.1">
    <property type="nucleotide sequence ID" value="NC_015061.1"/>
</dbReference>
<comment type="subunit">
    <text evidence="1">Part of the AcrA-AcrB-AcrZ-TolC efflux pump, interacts directly with AcrB.</text>
</comment>
<keyword evidence="1" id="KW-0997">Cell inner membrane</keyword>
<proteinExistence type="inferred from homology"/>
<reference evidence="4" key="1">
    <citation type="submission" date="2011-01" db="EMBL/GenBank/DDBJ databases">
        <title>Complete sequence of chromosome of Rahnella sp. Y9602.</title>
        <authorList>
            <consortium name="US DOE Joint Genome Institute"/>
            <person name="Lucas S."/>
            <person name="Copeland A."/>
            <person name="Lapidus A."/>
            <person name="Cheng J.-F."/>
            <person name="Goodwin L."/>
            <person name="Pitluck S."/>
            <person name="Lu M."/>
            <person name="Detter J.C."/>
            <person name="Han C."/>
            <person name="Tapia R."/>
            <person name="Land M."/>
            <person name="Hauser L."/>
            <person name="Kyrpides N."/>
            <person name="Ivanova N."/>
            <person name="Ovchinnikova G."/>
            <person name="Pagani I."/>
            <person name="Sobecky P.A."/>
            <person name="Martinez R.J."/>
            <person name="Woyke T."/>
        </authorList>
    </citation>
    <scope>NUCLEOTIDE SEQUENCE [LARGE SCALE GENOMIC DNA]</scope>
    <source>
        <strain evidence="4">Y9602</strain>
    </source>
</reference>
<evidence type="ECO:0000313" key="4">
    <source>
        <dbReference type="Proteomes" id="UP000007257"/>
    </source>
</evidence>
<keyword evidence="5" id="KW-1185">Reference proteome</keyword>
<organism evidence="2 4">
    <name type="scientific">Rahnella sp. (strain Y9602)</name>
    <dbReference type="NCBI Taxonomy" id="2703885"/>
    <lineage>
        <taxon>Bacteria</taxon>
        <taxon>Pseudomonadati</taxon>
        <taxon>Pseudomonadota</taxon>
        <taxon>Gammaproteobacteria</taxon>
        <taxon>Enterobacterales</taxon>
        <taxon>Yersiniaceae</taxon>
        <taxon>Rahnella</taxon>
    </lineage>
</organism>
<evidence type="ECO:0000256" key="1">
    <source>
        <dbReference type="HAMAP-Rule" id="MF_01484"/>
    </source>
</evidence>
<dbReference type="Proteomes" id="UP000007257">
    <property type="component" value="Chromosome"/>
</dbReference>
<keyword evidence="1" id="KW-0472">Membrane</keyword>
<dbReference type="EMBL" id="JBHUCJ010000037">
    <property type="protein sequence ID" value="MFD3224900.1"/>
    <property type="molecule type" value="Genomic_DNA"/>
</dbReference>
<keyword evidence="1" id="KW-0812">Transmembrane</keyword>
<dbReference type="InterPro" id="IPR019702">
    <property type="entry name" value="AcrZ"/>
</dbReference>
<evidence type="ECO:0000313" key="5">
    <source>
        <dbReference type="Proteomes" id="UP001598201"/>
    </source>
</evidence>
<dbReference type="GO" id="GO:0005886">
    <property type="term" value="C:plasma membrane"/>
    <property type="evidence" value="ECO:0007669"/>
    <property type="project" value="UniProtKB-SubCell"/>
</dbReference>
<dbReference type="Pfam" id="PF10766">
    <property type="entry name" value="AcrZ"/>
    <property type="match status" value="1"/>
</dbReference>
<evidence type="ECO:0000313" key="2">
    <source>
        <dbReference type="EMBL" id="ADW74709.1"/>
    </source>
</evidence>
<protein>
    <recommendedName>
        <fullName evidence="1">Multidrug efflux pump accessory protein AcrZ</fullName>
    </recommendedName>
    <alternativeName>
        <fullName evidence="1">AcrAB-TolC multidrug efflux pump accessory protein AcrZ</fullName>
    </alternativeName>
    <alternativeName>
        <fullName evidence="1">Acridine resistance protein Z</fullName>
    </alternativeName>
</protein>
<comment type="similarity">
    <text evidence="1">Belongs to the AcrZ family.</text>
</comment>
<reference evidence="2 4" key="2">
    <citation type="journal article" date="2012" name="J. Bacteriol.">
        <title>Complete Genome Sequence of Rahnella sp. Strain Y9602, a Gammaproteobacterium Isolate from Metal- and Radionuclide-Contaminated Soil.</title>
        <authorList>
            <person name="Martinez R.J."/>
            <person name="Bruce D."/>
            <person name="Detter C."/>
            <person name="Goodwin L.A."/>
            <person name="Han J."/>
            <person name="Han C.S."/>
            <person name="Held B."/>
            <person name="Land M.L."/>
            <person name="Mikhailova N."/>
            <person name="Nolan M."/>
            <person name="Pennacchio L."/>
            <person name="Pitluck S."/>
            <person name="Tapia R."/>
            <person name="Woyke T."/>
            <person name="Sobecky P.A."/>
        </authorList>
    </citation>
    <scope>NUCLEOTIDE SEQUENCE [LARGE SCALE GENOMIC DNA]</scope>
    <source>
        <strain evidence="2 4">Y9602</strain>
    </source>
</reference>
<keyword evidence="1" id="KW-0046">Antibiotic resistance</keyword>
<keyword evidence="1" id="KW-1003">Cell membrane</keyword>
<sequence length="51" mass="5719">MLELLESLIFAAIMVPVFIAVILGLIWGLGEVFNIISHVGHSKESREKPHY</sequence>
<feature type="transmembrane region" description="Helical" evidence="1">
    <location>
        <begin position="7"/>
        <end position="29"/>
    </location>
</feature>
<name>A0A0H3FIG8_RAHSY</name>
<comment type="function">
    <text evidence="1">AcrA-AcrB-AcrZ-TolC is a drug efflux protein complex with a broad substrate specificity. This protein binds to AcrB and is required for efflux of some but not all substrates, suggesting it may influence the specificity of drug export.</text>
</comment>
<keyword evidence="1" id="KW-1133">Transmembrane helix</keyword>
<gene>
    <name evidence="1" type="primary">acrZ</name>
    <name evidence="2" type="ordered locus">Rahaq_3115</name>
    <name evidence="3" type="ORF">ACFPK4_15260</name>
</gene>
<dbReference type="OrthoDB" id="6434161at2"/>
<accession>A0A0H3FIG8</accession>
<dbReference type="GO" id="GO:1990961">
    <property type="term" value="P:xenobiotic detoxification by transmembrane export across the plasma membrane"/>
    <property type="evidence" value="ECO:0007669"/>
    <property type="project" value="InterPro"/>
</dbReference>